<keyword evidence="14" id="KW-1185">Reference proteome</keyword>
<evidence type="ECO:0000256" key="11">
    <source>
        <dbReference type="PIRSR" id="PIRSR006247-1"/>
    </source>
</evidence>
<dbReference type="STRING" id="657014.SAMN04488092_11078"/>
<feature type="transmembrane region" description="Helical" evidence="12">
    <location>
        <begin position="133"/>
        <end position="153"/>
    </location>
</feature>
<keyword evidence="10" id="KW-0997">Cell inner membrane</keyword>
<evidence type="ECO:0000256" key="6">
    <source>
        <dbReference type="ARBA" id="ARBA00022958"/>
    </source>
</evidence>
<evidence type="ECO:0000256" key="7">
    <source>
        <dbReference type="ARBA" id="ARBA00022989"/>
    </source>
</evidence>
<dbReference type="AlphaFoldDB" id="A0A1H9HTB1"/>
<name>A0A1H9HTB1_9RHOB</name>
<dbReference type="GO" id="GO:0046872">
    <property type="term" value="F:metal ion binding"/>
    <property type="evidence" value="ECO:0007669"/>
    <property type="project" value="UniProtKB-KW"/>
</dbReference>
<dbReference type="RefSeq" id="WP_090270384.1">
    <property type="nucleotide sequence ID" value="NZ_FOEP01000010.1"/>
</dbReference>
<feature type="binding site" evidence="11">
    <location>
        <position position="430"/>
    </location>
    <ligand>
        <name>K(+)</name>
        <dbReference type="ChEBI" id="CHEBI:29103"/>
    </ligand>
</feature>
<feature type="transmembrane region" description="Helical" evidence="12">
    <location>
        <begin position="321"/>
        <end position="343"/>
    </location>
</feature>
<dbReference type="PIRSF" id="PIRSF006247">
    <property type="entry name" value="TrkH"/>
    <property type="match status" value="1"/>
</dbReference>
<evidence type="ECO:0000256" key="9">
    <source>
        <dbReference type="ARBA" id="ARBA00023136"/>
    </source>
</evidence>
<dbReference type="Proteomes" id="UP000198634">
    <property type="component" value="Unassembled WGS sequence"/>
</dbReference>
<dbReference type="GO" id="GO:0015379">
    <property type="term" value="F:potassium:chloride symporter activity"/>
    <property type="evidence" value="ECO:0007669"/>
    <property type="project" value="InterPro"/>
</dbReference>
<feature type="transmembrane region" description="Helical" evidence="12">
    <location>
        <begin position="454"/>
        <end position="474"/>
    </location>
</feature>
<evidence type="ECO:0000313" key="14">
    <source>
        <dbReference type="Proteomes" id="UP000198634"/>
    </source>
</evidence>
<evidence type="ECO:0000256" key="4">
    <source>
        <dbReference type="ARBA" id="ARBA00022538"/>
    </source>
</evidence>
<keyword evidence="7 12" id="KW-1133">Transmembrane helix</keyword>
<comment type="similarity">
    <text evidence="10">Belongs to the TrkH potassium transport family.</text>
</comment>
<dbReference type="GO" id="GO:0005886">
    <property type="term" value="C:plasma membrane"/>
    <property type="evidence" value="ECO:0007669"/>
    <property type="project" value="UniProtKB-SubCell"/>
</dbReference>
<dbReference type="Pfam" id="PF02386">
    <property type="entry name" value="TrkH"/>
    <property type="match status" value="1"/>
</dbReference>
<feature type="transmembrane region" description="Helical" evidence="12">
    <location>
        <begin position="388"/>
        <end position="410"/>
    </location>
</feature>
<dbReference type="InterPro" id="IPR004772">
    <property type="entry name" value="TrkH"/>
</dbReference>
<feature type="binding site" evidence="11">
    <location>
        <position position="314"/>
    </location>
    <ligand>
        <name>K(+)</name>
        <dbReference type="ChEBI" id="CHEBI:29103"/>
    </ligand>
</feature>
<keyword evidence="5 12" id="KW-0812">Transmembrane</keyword>
<dbReference type="InterPro" id="IPR003445">
    <property type="entry name" value="Cat_transpt"/>
</dbReference>
<sequence length="481" mass="52100">MLYGQVVRVNGYLTIAMGVTMLPCLMVDLLTGQQSPAIFGQSAGLALLIGVLVVIATSNNKHNTMSIREAFLLTSGTWFYLPVVGALPFILGAPEVNFLDAYFEAVSGMTTTGATVFEKIEDLPAGTQLWRGILQWLGGLGIVVVAMIFLPVMRVGGMQFFRSEGFDTLGKVMPRAPDIARSLLELYILLTLVCTFSYILFGMPIFDAAVVAMTTVSTGGFATSDASFAAYSGPLEYVSSVFMLIASMPFIRFIQLSRGQVQPLWQDVQVRSYLRWTGYAIASVVVWRLLHETTGFWVVLRETTFNIVTLFSGTGFASADVVAWGSFPLSVIFIVGLIGGCTASTGCSVKVFRWLVLIEAIKTQVRRIQSPNAILKPRLGAQPIPPDVFDSVIAFFALFTLTFGLLTVALDLTGLHISTAITAAWTSIANVGPAYGPEVSGSGALDAFPAAAKWLMIFGMLVGRLEVLSVFVLFTRTFWQD</sequence>
<dbReference type="PANTHER" id="PTHR32024">
    <property type="entry name" value="TRK SYSTEM POTASSIUM UPTAKE PROTEIN TRKG-RELATED"/>
    <property type="match status" value="1"/>
</dbReference>
<protein>
    <recommendedName>
        <fullName evidence="10">Trk system potassium uptake protein</fullName>
    </recommendedName>
</protein>
<feature type="transmembrane region" description="Helical" evidence="12">
    <location>
        <begin position="38"/>
        <end position="58"/>
    </location>
</feature>
<feature type="binding site" evidence="11">
    <location>
        <position position="112"/>
    </location>
    <ligand>
        <name>K(+)</name>
        <dbReference type="ChEBI" id="CHEBI:29103"/>
    </ligand>
</feature>
<feature type="transmembrane region" description="Helical" evidence="12">
    <location>
        <begin position="226"/>
        <end position="251"/>
    </location>
</feature>
<keyword evidence="2 10" id="KW-0813">Transport</keyword>
<keyword evidence="3 10" id="KW-1003">Cell membrane</keyword>
<proteinExistence type="inferred from homology"/>
<keyword evidence="6 10" id="KW-0630">Potassium</keyword>
<evidence type="ECO:0000256" key="8">
    <source>
        <dbReference type="ARBA" id="ARBA00023065"/>
    </source>
</evidence>
<keyword evidence="9 10" id="KW-0472">Membrane</keyword>
<keyword evidence="4 10" id="KW-0633">Potassium transport</keyword>
<gene>
    <name evidence="13" type="ORF">SAMN04488092_11078</name>
</gene>
<feature type="binding site" evidence="11">
    <location>
        <position position="111"/>
    </location>
    <ligand>
        <name>K(+)</name>
        <dbReference type="ChEBI" id="CHEBI:29103"/>
    </ligand>
</feature>
<keyword evidence="11" id="KW-0479">Metal-binding</keyword>
<evidence type="ECO:0000256" key="5">
    <source>
        <dbReference type="ARBA" id="ARBA00022692"/>
    </source>
</evidence>
<accession>A0A1H9HTB1</accession>
<comment type="subcellular location">
    <subcellularLocation>
        <location evidence="10">Cell inner membrane</location>
        <topology evidence="10">Multi-pass membrane protein</topology>
    </subcellularLocation>
    <subcellularLocation>
        <location evidence="1">Cell membrane</location>
        <topology evidence="1">Multi-pass membrane protein</topology>
    </subcellularLocation>
</comment>
<dbReference type="EMBL" id="FOEP01000010">
    <property type="protein sequence ID" value="SEQ65561.1"/>
    <property type="molecule type" value="Genomic_DNA"/>
</dbReference>
<evidence type="ECO:0000313" key="13">
    <source>
        <dbReference type="EMBL" id="SEQ65561.1"/>
    </source>
</evidence>
<feature type="transmembrane region" description="Helical" evidence="12">
    <location>
        <begin position="12"/>
        <end position="32"/>
    </location>
</feature>
<feature type="binding site" evidence="11">
    <location>
        <position position="219"/>
    </location>
    <ligand>
        <name>K(+)</name>
        <dbReference type="ChEBI" id="CHEBI:29103"/>
    </ligand>
</feature>
<comment type="function">
    <text evidence="10">Low-affinity potassium transport system. Interacts with Trk system potassium uptake protein TrkA.</text>
</comment>
<dbReference type="OrthoDB" id="9810952at2"/>
<evidence type="ECO:0000256" key="1">
    <source>
        <dbReference type="ARBA" id="ARBA00004651"/>
    </source>
</evidence>
<keyword evidence="8 10" id="KW-0406">Ion transport</keyword>
<feature type="transmembrane region" description="Helical" evidence="12">
    <location>
        <begin position="272"/>
        <end position="290"/>
    </location>
</feature>
<evidence type="ECO:0000256" key="10">
    <source>
        <dbReference type="PIRNR" id="PIRNR006247"/>
    </source>
</evidence>
<evidence type="ECO:0000256" key="12">
    <source>
        <dbReference type="SAM" id="Phobius"/>
    </source>
</evidence>
<feature type="transmembrane region" description="Helical" evidence="12">
    <location>
        <begin position="183"/>
        <end position="206"/>
    </location>
</feature>
<reference evidence="13 14" key="1">
    <citation type="submission" date="2016-10" db="EMBL/GenBank/DDBJ databases">
        <authorList>
            <person name="de Groot N.N."/>
        </authorList>
    </citation>
    <scope>NUCLEOTIDE SEQUENCE [LARGE SCALE GENOMIC DNA]</scope>
    <source>
        <strain evidence="13 14">DSM 22007</strain>
    </source>
</reference>
<evidence type="ECO:0000256" key="3">
    <source>
        <dbReference type="ARBA" id="ARBA00022475"/>
    </source>
</evidence>
<feature type="transmembrane region" description="Helical" evidence="12">
    <location>
        <begin position="70"/>
        <end position="91"/>
    </location>
</feature>
<evidence type="ECO:0000256" key="2">
    <source>
        <dbReference type="ARBA" id="ARBA00022448"/>
    </source>
</evidence>
<feature type="binding site" evidence="11">
    <location>
        <position position="431"/>
    </location>
    <ligand>
        <name>K(+)</name>
        <dbReference type="ChEBI" id="CHEBI:29103"/>
    </ligand>
</feature>
<dbReference type="PANTHER" id="PTHR32024:SF3">
    <property type="entry name" value="TRK SYSTEM POTASSIUM UPTAKE PROTEIN"/>
    <property type="match status" value="1"/>
</dbReference>
<organism evidence="13 14">
    <name type="scientific">Thalassovita taeanensis</name>
    <dbReference type="NCBI Taxonomy" id="657014"/>
    <lineage>
        <taxon>Bacteria</taxon>
        <taxon>Pseudomonadati</taxon>
        <taxon>Pseudomonadota</taxon>
        <taxon>Alphaproteobacteria</taxon>
        <taxon>Rhodobacterales</taxon>
        <taxon>Roseobacteraceae</taxon>
        <taxon>Thalassovita</taxon>
    </lineage>
</organism>